<protein>
    <submittedName>
        <fullName evidence="1">Uncharacterized protein</fullName>
    </submittedName>
</protein>
<name>A0ABX5QTL3_9BACT</name>
<reference evidence="1 2" key="1">
    <citation type="submission" date="2018-01" db="EMBL/GenBank/DDBJ databases">
        <title>The whole genome sequencing and assembly of Fervidobacterium changbaicum CBS-1 strain.</title>
        <authorList>
            <person name="Kim J.-Y."/>
            <person name="Park M.-K."/>
            <person name="Yi H."/>
            <person name="Bahn Y.-S."/>
            <person name="Kim J.F."/>
            <person name="Lee D.-W."/>
        </authorList>
    </citation>
    <scope>NUCLEOTIDE SEQUENCE [LARGE SCALE GENOMIC DNA]</scope>
    <source>
        <strain evidence="1 2">CBS-1</strain>
    </source>
</reference>
<evidence type="ECO:0000313" key="1">
    <source>
        <dbReference type="EMBL" id="QAV33588.1"/>
    </source>
</evidence>
<proteinExistence type="predicted"/>
<accession>A0ABX5QTL3</accession>
<gene>
    <name evidence="1" type="ORF">CBS1_07540</name>
</gene>
<evidence type="ECO:0000313" key="2">
    <source>
        <dbReference type="Proteomes" id="UP000288947"/>
    </source>
</evidence>
<dbReference type="EMBL" id="CP026721">
    <property type="protein sequence ID" value="QAV33588.1"/>
    <property type="molecule type" value="Genomic_DNA"/>
</dbReference>
<organism evidence="1 2">
    <name type="scientific">Fervidobacterium changbaicum</name>
    <dbReference type="NCBI Taxonomy" id="310769"/>
    <lineage>
        <taxon>Bacteria</taxon>
        <taxon>Thermotogati</taxon>
        <taxon>Thermotogota</taxon>
        <taxon>Thermotogae</taxon>
        <taxon>Thermotogales</taxon>
        <taxon>Fervidobacteriaceae</taxon>
        <taxon>Fervidobacterium</taxon>
    </lineage>
</organism>
<sequence length="90" mass="10159">MQSESVENFQKTTKNSFTYKPQLFYPKLSTTKVCVEKNLEPTNPANGFHITKIPLTSAKPIPEHLAPVSNSFSEVSQLLKIEKKKRALLP</sequence>
<dbReference type="Proteomes" id="UP000288947">
    <property type="component" value="Chromosome"/>
</dbReference>
<keyword evidence="2" id="KW-1185">Reference proteome</keyword>